<feature type="region of interest" description="Disordered" evidence="1">
    <location>
        <begin position="228"/>
        <end position="254"/>
    </location>
</feature>
<reference evidence="2 3" key="1">
    <citation type="submission" date="2016-09" db="EMBL/GenBank/DDBJ databases">
        <title>Extensive genetic diversity and differential bi-allelic expression allows diatom success in the polar Southern Ocean.</title>
        <authorList>
            <consortium name="DOE Joint Genome Institute"/>
            <person name="Mock T."/>
            <person name="Otillar R.P."/>
            <person name="Strauss J."/>
            <person name="Dupont C."/>
            <person name="Frickenhaus S."/>
            <person name="Maumus F."/>
            <person name="Mcmullan M."/>
            <person name="Sanges R."/>
            <person name="Schmutz J."/>
            <person name="Toseland A."/>
            <person name="Valas R."/>
            <person name="Veluchamy A."/>
            <person name="Ward B.J."/>
            <person name="Allen A."/>
            <person name="Barry K."/>
            <person name="Falciatore A."/>
            <person name="Ferrante M."/>
            <person name="Fortunato A.E."/>
            <person name="Gloeckner G."/>
            <person name="Gruber A."/>
            <person name="Hipkin R."/>
            <person name="Janech M."/>
            <person name="Kroth P."/>
            <person name="Leese F."/>
            <person name="Lindquist E."/>
            <person name="Lyon B.R."/>
            <person name="Martin J."/>
            <person name="Mayer C."/>
            <person name="Parker M."/>
            <person name="Quesneville H."/>
            <person name="Raymond J."/>
            <person name="Uhlig C."/>
            <person name="Valentin K.U."/>
            <person name="Worden A.Z."/>
            <person name="Armbrust E.V."/>
            <person name="Bowler C."/>
            <person name="Green B."/>
            <person name="Moulton V."/>
            <person name="Van Oosterhout C."/>
            <person name="Grigoriev I."/>
        </authorList>
    </citation>
    <scope>NUCLEOTIDE SEQUENCE [LARGE SCALE GENOMIC DNA]</scope>
    <source>
        <strain evidence="2 3">CCMP1102</strain>
    </source>
</reference>
<evidence type="ECO:0000313" key="3">
    <source>
        <dbReference type="Proteomes" id="UP000095751"/>
    </source>
</evidence>
<proteinExistence type="predicted"/>
<sequence length="271" mass="30846">MRTIEKADKLLEIIDSYCLNRYWMMHIGPEKGNLIRSFIVDCLQKKKNSREDSDNTVVNFVELGTYCGYSSIFIAKTILEHYYYNNSDDDDQATTATIDDDSFSFQIYSVEVVEQFAKVAKEMIQLASMDQYVTVITIDPESDGEDRSMIDFLFVDHDKSRYLSDLKELEVTGMIKKGTYVAADNVIFAEIQDYRQYMSKLSDEGIVTTRLEDSLVEFCQPELLSSTCGSAGDDNNNNNSNDGDDPSTTTPITKDMLRDGIEFSVYTRDPT</sequence>
<dbReference type="PANTHER" id="PTHR43836:SF2">
    <property type="entry name" value="CATECHOL O-METHYLTRANSFERASE 1-RELATED"/>
    <property type="match status" value="1"/>
</dbReference>
<organism evidence="2 3">
    <name type="scientific">Fragilariopsis cylindrus CCMP1102</name>
    <dbReference type="NCBI Taxonomy" id="635003"/>
    <lineage>
        <taxon>Eukaryota</taxon>
        <taxon>Sar</taxon>
        <taxon>Stramenopiles</taxon>
        <taxon>Ochrophyta</taxon>
        <taxon>Bacillariophyta</taxon>
        <taxon>Bacillariophyceae</taxon>
        <taxon>Bacillariophycidae</taxon>
        <taxon>Bacillariales</taxon>
        <taxon>Bacillariaceae</taxon>
        <taxon>Fragilariopsis</taxon>
    </lineage>
</organism>
<dbReference type="OrthoDB" id="186626at2759"/>
<accession>A0A1E7ESJ8</accession>
<dbReference type="EMBL" id="KV784378">
    <property type="protein sequence ID" value="OEU08817.1"/>
    <property type="molecule type" value="Genomic_DNA"/>
</dbReference>
<dbReference type="Pfam" id="PF13578">
    <property type="entry name" value="Methyltransf_24"/>
    <property type="match status" value="1"/>
</dbReference>
<dbReference type="InParanoid" id="A0A1E7ESJ8"/>
<evidence type="ECO:0000313" key="2">
    <source>
        <dbReference type="EMBL" id="OEU08817.1"/>
    </source>
</evidence>
<dbReference type="GO" id="GO:0008171">
    <property type="term" value="F:O-methyltransferase activity"/>
    <property type="evidence" value="ECO:0007669"/>
    <property type="project" value="TreeGrafter"/>
</dbReference>
<dbReference type="KEGG" id="fcy:FRACYDRAFT_196067"/>
<dbReference type="InterPro" id="IPR029063">
    <property type="entry name" value="SAM-dependent_MTases_sf"/>
</dbReference>
<dbReference type="Proteomes" id="UP000095751">
    <property type="component" value="Unassembled WGS sequence"/>
</dbReference>
<evidence type="ECO:0008006" key="4">
    <source>
        <dbReference type="Google" id="ProtNLM"/>
    </source>
</evidence>
<protein>
    <recommendedName>
        <fullName evidence="4">S-adenosyl-L-methionine-dependent methyltransferase</fullName>
    </recommendedName>
</protein>
<gene>
    <name evidence="2" type="ORF">FRACYDRAFT_196067</name>
</gene>
<dbReference type="AlphaFoldDB" id="A0A1E7ESJ8"/>
<feature type="compositionally biased region" description="Low complexity" evidence="1">
    <location>
        <begin position="232"/>
        <end position="251"/>
    </location>
</feature>
<name>A0A1E7ESJ8_9STRA</name>
<dbReference type="Gene3D" id="3.40.50.150">
    <property type="entry name" value="Vaccinia Virus protein VP39"/>
    <property type="match status" value="1"/>
</dbReference>
<dbReference type="SUPFAM" id="SSF53335">
    <property type="entry name" value="S-adenosyl-L-methionine-dependent methyltransferases"/>
    <property type="match status" value="1"/>
</dbReference>
<dbReference type="PANTHER" id="PTHR43836">
    <property type="entry name" value="CATECHOL O-METHYLTRANSFERASE 1-RELATED"/>
    <property type="match status" value="1"/>
</dbReference>
<keyword evidence="3" id="KW-1185">Reference proteome</keyword>
<evidence type="ECO:0000256" key="1">
    <source>
        <dbReference type="SAM" id="MobiDB-lite"/>
    </source>
</evidence>